<dbReference type="PANTHER" id="PTHR10322">
    <property type="entry name" value="DNA POLYMERASE CATALYTIC SUBUNIT"/>
    <property type="match status" value="1"/>
</dbReference>
<dbReference type="Pfam" id="PF00136">
    <property type="entry name" value="DNA_pol_B"/>
    <property type="match status" value="1"/>
</dbReference>
<sequence length="725" mass="80506">MVFKVDYRDGDVLRWSATASGASVDRDTEYTPALYVTAETPAAVGDVREHLERHPRVVRTVLESHRRGFRSDVEETLRVDVASIDDVTPVAHTVQGWGDPGTYRLYDVDFSREFRHCLDEGLSPVPDRDLRTLAIEATPRALAGETLGQVSVDSETVTGDDWTLATTVCDRIAERDPDVLVVNTAAVLARVNRLLGERPGEGDAYHLGRLPGFEQLAGRSTYESYGRVGHSPARYTVPGRVIIDRSNSFLWSETNLAGCLDMVERSGKPLQELGWASIGNVLTAMQVREARARDVLTPWHSWRHEQFKRAGQLHDADRGGTTLSPRVGVHEDVHELDFSSLYPNVIVTRNVSPETTRCDCHRGRPDVPGLDYAVCDEQGYLPEVLEPLVDDRDAIKARLRDCSDPEERAVLEGRSAAIKWVLVSCFGYQGFSNAKFGRIECHEAINAYAREILLDAKATLERNGWRVVHGIVDSLWVTAREDELQVPLDALCTAITDETGIRLEYEGRFDWVAFVPRRTSNTGALTKYFGRRADRRTDDPAAYKFRGIECRQRSTPPFVADVQRELIRVFDRTRSPEAVCTRLATRLADLRNGAVDPSELVVENRVSKTADEYVQATRNAAALERSASLGVAKHPGESVGYVVVDDDAAAPERVRLASEAPATYDTEFYAGLLVRAAESVCSPVGWREADVDAALAETTDRRLTDGEWGEREARGAQASRSDPQA</sequence>
<evidence type="ECO:0000256" key="6">
    <source>
        <dbReference type="ARBA" id="ARBA00023125"/>
    </source>
</evidence>
<dbReference type="InterPro" id="IPR006172">
    <property type="entry name" value="DNA-dir_DNA_pol_B"/>
</dbReference>
<evidence type="ECO:0000256" key="5">
    <source>
        <dbReference type="ARBA" id="ARBA00022932"/>
    </source>
</evidence>
<dbReference type="GO" id="GO:0003887">
    <property type="term" value="F:DNA-directed DNA polymerase activity"/>
    <property type="evidence" value="ECO:0007669"/>
    <property type="project" value="UniProtKB-KW"/>
</dbReference>
<feature type="region of interest" description="Disordered" evidence="8">
    <location>
        <begin position="698"/>
        <end position="725"/>
    </location>
</feature>
<name>A0ABD6AW85_9EURY</name>
<feature type="domain" description="DNA-directed DNA polymerase family B multifunctional" evidence="9">
    <location>
        <begin position="316"/>
        <end position="650"/>
    </location>
</feature>
<evidence type="ECO:0000259" key="9">
    <source>
        <dbReference type="Pfam" id="PF00136"/>
    </source>
</evidence>
<evidence type="ECO:0000313" key="11">
    <source>
        <dbReference type="Proteomes" id="UP001597187"/>
    </source>
</evidence>
<keyword evidence="6" id="KW-0238">DNA-binding</keyword>
<evidence type="ECO:0000256" key="8">
    <source>
        <dbReference type="SAM" id="MobiDB-lite"/>
    </source>
</evidence>
<dbReference type="Gene3D" id="1.10.287.690">
    <property type="entry name" value="Helix hairpin bin"/>
    <property type="match status" value="1"/>
</dbReference>
<organism evidence="10 11">
    <name type="scientific">Halomarina rubra</name>
    <dbReference type="NCBI Taxonomy" id="2071873"/>
    <lineage>
        <taxon>Archaea</taxon>
        <taxon>Methanobacteriati</taxon>
        <taxon>Methanobacteriota</taxon>
        <taxon>Stenosarchaea group</taxon>
        <taxon>Halobacteria</taxon>
        <taxon>Halobacteriales</taxon>
        <taxon>Natronomonadaceae</taxon>
        <taxon>Halomarina</taxon>
    </lineage>
</organism>
<dbReference type="NCBIfam" id="NF004418">
    <property type="entry name" value="PRK05761.1-4"/>
    <property type="match status" value="1"/>
</dbReference>
<dbReference type="Proteomes" id="UP001597187">
    <property type="component" value="Unassembled WGS sequence"/>
</dbReference>
<dbReference type="Gene3D" id="1.10.132.60">
    <property type="entry name" value="DNA polymerase family B, C-terminal domain"/>
    <property type="match status" value="1"/>
</dbReference>
<dbReference type="SMART" id="SM00486">
    <property type="entry name" value="POLBc"/>
    <property type="match status" value="1"/>
</dbReference>
<comment type="catalytic activity">
    <reaction evidence="7">
        <text>DNA(n) + a 2'-deoxyribonucleoside 5'-triphosphate = DNA(n+1) + diphosphate</text>
        <dbReference type="Rhea" id="RHEA:22508"/>
        <dbReference type="Rhea" id="RHEA-COMP:17339"/>
        <dbReference type="Rhea" id="RHEA-COMP:17340"/>
        <dbReference type="ChEBI" id="CHEBI:33019"/>
        <dbReference type="ChEBI" id="CHEBI:61560"/>
        <dbReference type="ChEBI" id="CHEBI:173112"/>
        <dbReference type="EC" id="2.7.7.7"/>
    </reaction>
</comment>
<keyword evidence="11" id="KW-1185">Reference proteome</keyword>
<dbReference type="GO" id="GO:0003677">
    <property type="term" value="F:DNA binding"/>
    <property type="evidence" value="ECO:0007669"/>
    <property type="project" value="UniProtKB-KW"/>
</dbReference>
<proteinExistence type="inferred from homology"/>
<dbReference type="CDD" id="cd05531">
    <property type="entry name" value="POLBc_B2"/>
    <property type="match status" value="1"/>
</dbReference>
<keyword evidence="3 10" id="KW-0808">Transferase</keyword>
<dbReference type="InterPro" id="IPR043502">
    <property type="entry name" value="DNA/RNA_pol_sf"/>
</dbReference>
<keyword evidence="5 10" id="KW-0239">DNA-directed DNA polymerase</keyword>
<dbReference type="AlphaFoldDB" id="A0ABD6AW85"/>
<accession>A0ABD6AW85</accession>
<dbReference type="RefSeq" id="WP_250874001.1">
    <property type="nucleotide sequence ID" value="NZ_JALXFV010000005.1"/>
</dbReference>
<protein>
    <recommendedName>
        <fullName evidence="2">DNA-directed DNA polymerase</fullName>
        <ecNumber evidence="2">2.7.7.7</ecNumber>
    </recommendedName>
</protein>
<dbReference type="PANTHER" id="PTHR10322:SF23">
    <property type="entry name" value="DNA POLYMERASE DELTA CATALYTIC SUBUNIT"/>
    <property type="match status" value="1"/>
</dbReference>
<evidence type="ECO:0000256" key="4">
    <source>
        <dbReference type="ARBA" id="ARBA00022695"/>
    </source>
</evidence>
<dbReference type="Gene3D" id="3.90.1600.10">
    <property type="entry name" value="Palm domain of DNA polymerase"/>
    <property type="match status" value="1"/>
</dbReference>
<comment type="caution">
    <text evidence="10">The sequence shown here is derived from an EMBL/GenBank/DDBJ whole genome shotgun (WGS) entry which is preliminary data.</text>
</comment>
<reference evidence="10 11" key="1">
    <citation type="journal article" date="2019" name="Int. J. Syst. Evol. Microbiol.">
        <title>The Global Catalogue of Microorganisms (GCM) 10K type strain sequencing project: providing services to taxonomists for standard genome sequencing and annotation.</title>
        <authorList>
            <consortium name="The Broad Institute Genomics Platform"/>
            <consortium name="The Broad Institute Genome Sequencing Center for Infectious Disease"/>
            <person name="Wu L."/>
            <person name="Ma J."/>
        </authorList>
    </citation>
    <scope>NUCLEOTIDE SEQUENCE [LARGE SCALE GENOMIC DNA]</scope>
    <source>
        <strain evidence="10 11">CGMCC 1.12563</strain>
    </source>
</reference>
<evidence type="ECO:0000313" key="10">
    <source>
        <dbReference type="EMBL" id="MFD1514046.1"/>
    </source>
</evidence>
<evidence type="ECO:0000256" key="7">
    <source>
        <dbReference type="ARBA" id="ARBA00049244"/>
    </source>
</evidence>
<dbReference type="InterPro" id="IPR050240">
    <property type="entry name" value="DNA_pol_type-B"/>
</dbReference>
<evidence type="ECO:0000256" key="3">
    <source>
        <dbReference type="ARBA" id="ARBA00022679"/>
    </source>
</evidence>
<comment type="similarity">
    <text evidence="1">Belongs to the DNA polymerase type-B family.</text>
</comment>
<evidence type="ECO:0000256" key="1">
    <source>
        <dbReference type="ARBA" id="ARBA00005755"/>
    </source>
</evidence>
<dbReference type="InterPro" id="IPR042087">
    <property type="entry name" value="DNA_pol_B_thumb"/>
</dbReference>
<evidence type="ECO:0000256" key="2">
    <source>
        <dbReference type="ARBA" id="ARBA00012417"/>
    </source>
</evidence>
<dbReference type="InterPro" id="IPR023211">
    <property type="entry name" value="DNA_pol_palm_dom_sf"/>
</dbReference>
<dbReference type="InterPro" id="IPR006134">
    <property type="entry name" value="DNA-dir_DNA_pol_B_multi_dom"/>
</dbReference>
<dbReference type="SUPFAM" id="SSF56672">
    <property type="entry name" value="DNA/RNA polymerases"/>
    <property type="match status" value="1"/>
</dbReference>
<keyword evidence="4 10" id="KW-0548">Nucleotidyltransferase</keyword>
<gene>
    <name evidence="10" type="ORF">ACFSBT_12220</name>
</gene>
<dbReference type="EC" id="2.7.7.7" evidence="2"/>
<feature type="compositionally biased region" description="Basic and acidic residues" evidence="8">
    <location>
        <begin position="698"/>
        <end position="714"/>
    </location>
</feature>
<dbReference type="EMBL" id="JBHUDC010000005">
    <property type="protein sequence ID" value="MFD1514046.1"/>
    <property type="molecule type" value="Genomic_DNA"/>
</dbReference>